<evidence type="ECO:0000256" key="4">
    <source>
        <dbReference type="ARBA" id="ARBA00018201"/>
    </source>
</evidence>
<evidence type="ECO:0000256" key="20">
    <source>
        <dbReference type="SAM" id="MobiDB-lite"/>
    </source>
</evidence>
<dbReference type="Proteomes" id="UP001154078">
    <property type="component" value="Chromosome 7"/>
</dbReference>
<dbReference type="Pfam" id="PF19745">
    <property type="entry name" value="FUT8_N_cat"/>
    <property type="match status" value="1"/>
</dbReference>
<dbReference type="GO" id="GO:0032580">
    <property type="term" value="C:Golgi cisterna membrane"/>
    <property type="evidence" value="ECO:0007669"/>
    <property type="project" value="UniProtKB-SubCell"/>
</dbReference>
<dbReference type="PANTHER" id="PTHR13132:SF29">
    <property type="entry name" value="ALPHA-(1,6)-FUCOSYLTRANSFERASE"/>
    <property type="match status" value="1"/>
</dbReference>
<dbReference type="CDD" id="cd11300">
    <property type="entry name" value="Fut8_like"/>
    <property type="match status" value="1"/>
</dbReference>
<evidence type="ECO:0000256" key="19">
    <source>
        <dbReference type="SAM" id="Coils"/>
    </source>
</evidence>
<evidence type="ECO:0000256" key="7">
    <source>
        <dbReference type="ARBA" id="ARBA00022679"/>
    </source>
</evidence>
<dbReference type="FunFam" id="2.30.30.40:FF:000070">
    <property type="entry name" value="Alpha-(1,6)-fucosyltransferase"/>
    <property type="match status" value="1"/>
</dbReference>
<keyword evidence="19" id="KW-0175">Coiled coil</keyword>
<dbReference type="GO" id="GO:0008424">
    <property type="term" value="F:glycoprotein 6-alpha-L-fucosyltransferase activity"/>
    <property type="evidence" value="ECO:0007669"/>
    <property type="project" value="UniProtKB-EC"/>
</dbReference>
<dbReference type="InterPro" id="IPR045573">
    <property type="entry name" value="Fut8_N_cat"/>
</dbReference>
<evidence type="ECO:0000256" key="10">
    <source>
        <dbReference type="ARBA" id="ARBA00022989"/>
    </source>
</evidence>
<dbReference type="PROSITE" id="PS51659">
    <property type="entry name" value="GT23"/>
    <property type="match status" value="1"/>
</dbReference>
<feature type="region of interest" description="Important for donor substrate binding" evidence="18">
    <location>
        <begin position="373"/>
        <end position="374"/>
    </location>
</feature>
<evidence type="ECO:0000256" key="13">
    <source>
        <dbReference type="ARBA" id="ARBA00023157"/>
    </source>
</evidence>
<evidence type="ECO:0000256" key="3">
    <source>
        <dbReference type="ARBA" id="ARBA00012660"/>
    </source>
</evidence>
<evidence type="ECO:0000256" key="18">
    <source>
        <dbReference type="PROSITE-ProRule" id="PRU00992"/>
    </source>
</evidence>
<comment type="pathway">
    <text evidence="2">Protein modification; protein glycosylation.</text>
</comment>
<keyword evidence="24" id="KW-1185">Reference proteome</keyword>
<comment type="subcellular location">
    <subcellularLocation>
        <location evidence="1">Golgi apparatus</location>
        <location evidence="1">Golgi stack membrane</location>
        <topology evidence="1">Single-pass type II membrane protein</topology>
    </subcellularLocation>
</comment>
<dbReference type="EMBL" id="OV121138">
    <property type="protein sequence ID" value="CAH0560168.1"/>
    <property type="molecule type" value="Genomic_DNA"/>
</dbReference>
<feature type="coiled-coil region" evidence="19">
    <location>
        <begin position="44"/>
        <end position="78"/>
    </location>
</feature>
<dbReference type="Gene3D" id="3.40.50.11350">
    <property type="match status" value="1"/>
</dbReference>
<keyword evidence="13" id="KW-1015">Disulfide bond</keyword>
<accession>A0A9P0BCL0</accession>
<evidence type="ECO:0000256" key="5">
    <source>
        <dbReference type="ARBA" id="ARBA00022443"/>
    </source>
</evidence>
<keyword evidence="6 18" id="KW-0328">Glycosyltransferase</keyword>
<dbReference type="InterPro" id="IPR035653">
    <property type="entry name" value="Fut8_SH3"/>
</dbReference>
<gene>
    <name evidence="23" type="ORF">MELIAE_LOCUS9971</name>
</gene>
<dbReference type="Gene3D" id="1.10.287.1060">
    <property type="entry name" value="ESAT-6-like"/>
    <property type="match status" value="1"/>
</dbReference>
<dbReference type="FunFam" id="3.40.50.11350:FF:000001">
    <property type="entry name" value="Alpha-(1,6)-fucosyltransferase"/>
    <property type="match status" value="1"/>
</dbReference>
<dbReference type="PANTHER" id="PTHR13132">
    <property type="entry name" value="ALPHA- 1,6 -FUCOSYLTRANSFERASE"/>
    <property type="match status" value="1"/>
</dbReference>
<dbReference type="GO" id="GO:0006487">
    <property type="term" value="P:protein N-linked glycosylation"/>
    <property type="evidence" value="ECO:0007669"/>
    <property type="project" value="TreeGrafter"/>
</dbReference>
<evidence type="ECO:0000256" key="21">
    <source>
        <dbReference type="SAM" id="Phobius"/>
    </source>
</evidence>
<evidence type="ECO:0000256" key="14">
    <source>
        <dbReference type="ARBA" id="ARBA00030434"/>
    </source>
</evidence>
<dbReference type="InterPro" id="IPR027350">
    <property type="entry name" value="GT23_dom"/>
</dbReference>
<evidence type="ECO:0000256" key="1">
    <source>
        <dbReference type="ARBA" id="ARBA00004447"/>
    </source>
</evidence>
<dbReference type="OrthoDB" id="2014825at2759"/>
<keyword evidence="11" id="KW-0333">Golgi apparatus</keyword>
<keyword evidence="10 21" id="KW-1133">Transmembrane helix</keyword>
<evidence type="ECO:0000256" key="6">
    <source>
        <dbReference type="ARBA" id="ARBA00022676"/>
    </source>
</evidence>
<evidence type="ECO:0000313" key="23">
    <source>
        <dbReference type="EMBL" id="CAH0560168.1"/>
    </source>
</evidence>
<evidence type="ECO:0000313" key="24">
    <source>
        <dbReference type="Proteomes" id="UP001154078"/>
    </source>
</evidence>
<evidence type="ECO:0000256" key="12">
    <source>
        <dbReference type="ARBA" id="ARBA00023136"/>
    </source>
</evidence>
<evidence type="ECO:0000256" key="15">
    <source>
        <dbReference type="ARBA" id="ARBA00030648"/>
    </source>
</evidence>
<evidence type="ECO:0000256" key="2">
    <source>
        <dbReference type="ARBA" id="ARBA00004922"/>
    </source>
</evidence>
<keyword evidence="12 21" id="KW-0472">Membrane</keyword>
<evidence type="ECO:0000256" key="9">
    <source>
        <dbReference type="ARBA" id="ARBA00022968"/>
    </source>
</evidence>
<keyword evidence="5" id="KW-0728">SH3 domain</keyword>
<evidence type="ECO:0000256" key="16">
    <source>
        <dbReference type="ARBA" id="ARBA00032208"/>
    </source>
</evidence>
<dbReference type="EC" id="2.4.1.68" evidence="3"/>
<reference evidence="23" key="1">
    <citation type="submission" date="2021-12" db="EMBL/GenBank/DDBJ databases">
        <authorList>
            <person name="King R."/>
        </authorList>
    </citation>
    <scope>NUCLEOTIDE SEQUENCE</scope>
</reference>
<feature type="region of interest" description="Disordered" evidence="20">
    <location>
        <begin position="642"/>
        <end position="663"/>
    </location>
</feature>
<feature type="domain" description="GT23" evidence="22">
    <location>
        <begin position="217"/>
        <end position="501"/>
    </location>
</feature>
<evidence type="ECO:0000256" key="11">
    <source>
        <dbReference type="ARBA" id="ARBA00023034"/>
    </source>
</evidence>
<name>A0A9P0BCL0_BRAAE</name>
<sequence length="677" mass="76090">MSALLRYISSVGWHRILLVFLALWLIILVITGFPMLNSGASSLQTKTEERLARALADLDALQRQNIELQEIFKDITVNNLKQDQSEAIANFQMRLTKAEHSFSKNNLGYISPKEEPNTQYEQLRRRIFTNAQEFWYFVHSGLVELQKKTKDVSPDVSESLSYMISTGFEHKRSLVRDIAQIAEVDGYSIWREKESNDLSNLVQERFAYLQNPPDCATAKKLVCNLNKGCGYGCQLHHAVYCFMVAYGTKRTMILKSKGWRYHTGGWEEIFKPVSESCTAPNGASISNWPGNPETQVINLPIIDSLSPRPPFLPLAVPEDLAPRLTRLHGDPIVWWIGQILKYLLRPQDKTQSIIQETMTKMGFQRPIVGVHVRRTDKVGTEASFHSIEEYMTIVEEYYNQMELNETVKKRRIYLATDEPRVIQEARTKYPHYEILGDPSISKTAAISTRYSDSSLFGIVFDIHMLSMSDYLVCTFSSQVCRVAYEIMQNYYPDASARFRSLDDVYYYGGQNAHNVVAVLAHEPKRAGEMSINVGDSIGIAGNHWNGLSKGMNARTNQIALFPGFKVKNKIETAKFPTYSEANSQGGDAEVNVAPEKPKVDPGAGTVGNWASARAGVGIRTAAATPRGGLQSLASSVSSRVEGVPSAHANARHKHTNETRRAPERDTKTMLDILLTFE</sequence>
<feature type="transmembrane region" description="Helical" evidence="21">
    <location>
        <begin position="12"/>
        <end position="36"/>
    </location>
</feature>
<keyword evidence="8 21" id="KW-0812">Transmembrane</keyword>
<keyword evidence="9" id="KW-0735">Signal-anchor</keyword>
<dbReference type="AlphaFoldDB" id="A0A9P0BCL0"/>
<comment type="catalytic activity">
    <reaction evidence="17">
        <text>N(4)-{beta-D-GlcNAc-(1-&gt;2)-alpha-D-Man-(1-&gt;3)-[beta-D-GlcNAc-(1-&gt;2)-alpha-D-Man-(1-&gt;6)]-beta-D-Man-(1-&gt;4)-beta-D-GlcNAc-(1-&gt;4)-beta-D-GlcNAc}-L-asparaginyl-[protein] + GDP-beta-L-fucose = an N(4)-{beta-D-GlcNAc-(1-&gt;2)-alpha-D-Man-(1-&gt;3)-[beta-D-GlcNAc-(1-&gt;2)-alpha-D-Man-(1-&gt;6)]-beta-D-Man-(1-&gt;4)-beta-D-GlcNAc-(1-&gt;4)-[alpha-L-Fuc-(1-&gt;6)]-beta-D-GlcNAc}-L-asparaginyl-[protein] + GDP + H(+)</text>
        <dbReference type="Rhea" id="RHEA:12985"/>
        <dbReference type="Rhea" id="RHEA-COMP:13526"/>
        <dbReference type="Rhea" id="RHEA-COMP:13532"/>
        <dbReference type="ChEBI" id="CHEBI:15378"/>
        <dbReference type="ChEBI" id="CHEBI:57273"/>
        <dbReference type="ChEBI" id="CHEBI:58189"/>
        <dbReference type="ChEBI" id="CHEBI:60651"/>
        <dbReference type="ChEBI" id="CHEBI:137207"/>
        <dbReference type="EC" id="2.4.1.68"/>
    </reaction>
</comment>
<dbReference type="CDD" id="cd11792">
    <property type="entry name" value="SH3_Fut8"/>
    <property type="match status" value="1"/>
</dbReference>
<comment type="similarity">
    <text evidence="18">Belongs to the glycosyltransferase 23 family.</text>
</comment>
<dbReference type="Gene3D" id="2.30.30.40">
    <property type="entry name" value="SH3 Domains"/>
    <property type="match status" value="1"/>
</dbReference>
<organism evidence="23 24">
    <name type="scientific">Brassicogethes aeneus</name>
    <name type="common">Rape pollen beetle</name>
    <name type="synonym">Meligethes aeneus</name>
    <dbReference type="NCBI Taxonomy" id="1431903"/>
    <lineage>
        <taxon>Eukaryota</taxon>
        <taxon>Metazoa</taxon>
        <taxon>Ecdysozoa</taxon>
        <taxon>Arthropoda</taxon>
        <taxon>Hexapoda</taxon>
        <taxon>Insecta</taxon>
        <taxon>Pterygota</taxon>
        <taxon>Neoptera</taxon>
        <taxon>Endopterygota</taxon>
        <taxon>Coleoptera</taxon>
        <taxon>Polyphaga</taxon>
        <taxon>Cucujiformia</taxon>
        <taxon>Nitidulidae</taxon>
        <taxon>Meligethinae</taxon>
        <taxon>Brassicogethes</taxon>
    </lineage>
</organism>
<proteinExistence type="inferred from homology"/>
<keyword evidence="7 18" id="KW-0808">Transferase</keyword>
<evidence type="ECO:0000256" key="8">
    <source>
        <dbReference type="ARBA" id="ARBA00022692"/>
    </source>
</evidence>
<evidence type="ECO:0000259" key="22">
    <source>
        <dbReference type="PROSITE" id="PS51659"/>
    </source>
</evidence>
<evidence type="ECO:0000256" key="17">
    <source>
        <dbReference type="ARBA" id="ARBA00093238"/>
    </source>
</evidence>
<protein>
    <recommendedName>
        <fullName evidence="4">Alpha-(1,6)-fucosyltransferase</fullName>
        <ecNumber evidence="3">2.4.1.68</ecNumber>
    </recommendedName>
    <alternativeName>
        <fullName evidence="14">GDP-L-Fuc:N-acetyl-beta-D-glucosaminide alpha1,6-fucosyltransferase</fullName>
    </alternativeName>
    <alternativeName>
        <fullName evidence="16">GDP-fucose--glycoprotein fucosyltransferase</fullName>
    </alternativeName>
    <alternativeName>
        <fullName evidence="15">Glycoprotein 6-alpha-L-fucosyltransferase</fullName>
    </alternativeName>
</protein>